<dbReference type="RefSeq" id="WP_082709510.1">
    <property type="nucleotide sequence ID" value="NZ_JBHULA010000024.1"/>
</dbReference>
<protein>
    <submittedName>
        <fullName evidence="2">Thioredoxin domain-containing protein</fullName>
    </submittedName>
</protein>
<sequence>MIQMNTLDELLTKIKETPLALIYLSQPTCSVCLADKPRLNKLALEKQVPLYAVDVAEVPEAAGQFSALTAPVVLLYFQGDERHREARIIDFNRLAAIIDRYRTALTKTETISYDDLFDQLME</sequence>
<dbReference type="Proteomes" id="UP000254807">
    <property type="component" value="Unassembled WGS sequence"/>
</dbReference>
<keyword evidence="3" id="KW-1185">Reference proteome</keyword>
<dbReference type="SUPFAM" id="SSF52833">
    <property type="entry name" value="Thioredoxin-like"/>
    <property type="match status" value="1"/>
</dbReference>
<feature type="domain" description="Thioredoxin" evidence="1">
    <location>
        <begin position="13"/>
        <end position="85"/>
    </location>
</feature>
<evidence type="ECO:0000313" key="2">
    <source>
        <dbReference type="EMBL" id="STD83299.1"/>
    </source>
</evidence>
<reference evidence="2 3" key="1">
    <citation type="submission" date="2018-06" db="EMBL/GenBank/DDBJ databases">
        <authorList>
            <consortium name="Pathogen Informatics"/>
            <person name="Doyle S."/>
        </authorList>
    </citation>
    <scope>NUCLEOTIDE SEQUENCE [LARGE SCALE GENOMIC DNA]</scope>
    <source>
        <strain evidence="2 3">NCTC12360</strain>
    </source>
</reference>
<dbReference type="AlphaFoldDB" id="A0A376H553"/>
<dbReference type="Gene3D" id="3.40.30.10">
    <property type="entry name" value="Glutaredoxin"/>
    <property type="match status" value="1"/>
</dbReference>
<dbReference type="InterPro" id="IPR013766">
    <property type="entry name" value="Thioredoxin_domain"/>
</dbReference>
<dbReference type="OrthoDB" id="411356at2"/>
<dbReference type="Pfam" id="PF00085">
    <property type="entry name" value="Thioredoxin"/>
    <property type="match status" value="1"/>
</dbReference>
<accession>A0A376H553</accession>
<dbReference type="CDD" id="cd02947">
    <property type="entry name" value="TRX_family"/>
    <property type="match status" value="1"/>
</dbReference>
<dbReference type="InterPro" id="IPR036249">
    <property type="entry name" value="Thioredoxin-like_sf"/>
</dbReference>
<name>A0A376H553_ENTGA</name>
<evidence type="ECO:0000259" key="1">
    <source>
        <dbReference type="Pfam" id="PF00085"/>
    </source>
</evidence>
<gene>
    <name evidence="2" type="ORF">NCTC12360_01763</name>
</gene>
<dbReference type="EMBL" id="UFYW01000001">
    <property type="protein sequence ID" value="STD83299.1"/>
    <property type="molecule type" value="Genomic_DNA"/>
</dbReference>
<proteinExistence type="predicted"/>
<organism evidence="2 3">
    <name type="scientific">Enterococcus gallinarum</name>
    <dbReference type="NCBI Taxonomy" id="1353"/>
    <lineage>
        <taxon>Bacteria</taxon>
        <taxon>Bacillati</taxon>
        <taxon>Bacillota</taxon>
        <taxon>Bacilli</taxon>
        <taxon>Lactobacillales</taxon>
        <taxon>Enterococcaceae</taxon>
        <taxon>Enterococcus</taxon>
    </lineage>
</organism>
<evidence type="ECO:0000313" key="3">
    <source>
        <dbReference type="Proteomes" id="UP000254807"/>
    </source>
</evidence>